<protein>
    <submittedName>
        <fullName evidence="2">Uncharacterized protein</fullName>
    </submittedName>
</protein>
<comment type="caution">
    <text evidence="2">The sequence shown here is derived from an EMBL/GenBank/DDBJ whole genome shotgun (WGS) entry which is preliminary data.</text>
</comment>
<feature type="region of interest" description="Disordered" evidence="1">
    <location>
        <begin position="91"/>
        <end position="120"/>
    </location>
</feature>
<evidence type="ECO:0000313" key="3">
    <source>
        <dbReference type="Proteomes" id="UP000626092"/>
    </source>
</evidence>
<dbReference type="EMBL" id="WJXA01000004">
    <property type="protein sequence ID" value="KAF7145134.1"/>
    <property type="molecule type" value="Genomic_DNA"/>
</dbReference>
<feature type="compositionally biased region" description="Polar residues" evidence="1">
    <location>
        <begin position="93"/>
        <end position="112"/>
    </location>
</feature>
<proteinExistence type="predicted"/>
<gene>
    <name evidence="2" type="ORF">RHSIM_Rhsim04G0077300</name>
</gene>
<sequence>MVIHSFLYLLSNDSEEAGYIGATETSMKKRGRGCAKGMKKWDTESAKAARRQLKQTIHSVLFDMNVPAICAINQLTMGNASIRVPLPPPRYSAASTGNSSKLYNLSTSQQSTPPYPGYNN</sequence>
<evidence type="ECO:0000313" key="2">
    <source>
        <dbReference type="EMBL" id="KAF7145134.1"/>
    </source>
</evidence>
<dbReference type="Proteomes" id="UP000626092">
    <property type="component" value="Unassembled WGS sequence"/>
</dbReference>
<organism evidence="2 3">
    <name type="scientific">Rhododendron simsii</name>
    <name type="common">Sims's rhododendron</name>
    <dbReference type="NCBI Taxonomy" id="118357"/>
    <lineage>
        <taxon>Eukaryota</taxon>
        <taxon>Viridiplantae</taxon>
        <taxon>Streptophyta</taxon>
        <taxon>Embryophyta</taxon>
        <taxon>Tracheophyta</taxon>
        <taxon>Spermatophyta</taxon>
        <taxon>Magnoliopsida</taxon>
        <taxon>eudicotyledons</taxon>
        <taxon>Gunneridae</taxon>
        <taxon>Pentapetalae</taxon>
        <taxon>asterids</taxon>
        <taxon>Ericales</taxon>
        <taxon>Ericaceae</taxon>
        <taxon>Ericoideae</taxon>
        <taxon>Rhodoreae</taxon>
        <taxon>Rhododendron</taxon>
    </lineage>
</organism>
<dbReference type="AlphaFoldDB" id="A0A834LMI4"/>
<accession>A0A834LMI4</accession>
<reference evidence="2" key="1">
    <citation type="submission" date="2019-11" db="EMBL/GenBank/DDBJ databases">
        <authorList>
            <person name="Liu Y."/>
            <person name="Hou J."/>
            <person name="Li T.-Q."/>
            <person name="Guan C.-H."/>
            <person name="Wu X."/>
            <person name="Wu H.-Z."/>
            <person name="Ling F."/>
            <person name="Zhang R."/>
            <person name="Shi X.-G."/>
            <person name="Ren J.-P."/>
            <person name="Chen E.-F."/>
            <person name="Sun J.-M."/>
        </authorList>
    </citation>
    <scope>NUCLEOTIDE SEQUENCE</scope>
    <source>
        <strain evidence="2">Adult_tree_wgs_1</strain>
        <tissue evidence="2">Leaves</tissue>
    </source>
</reference>
<keyword evidence="3" id="KW-1185">Reference proteome</keyword>
<evidence type="ECO:0000256" key="1">
    <source>
        <dbReference type="SAM" id="MobiDB-lite"/>
    </source>
</evidence>
<name>A0A834LMI4_RHOSS</name>